<evidence type="ECO:0000256" key="4">
    <source>
        <dbReference type="ARBA" id="ARBA00023163"/>
    </source>
</evidence>
<keyword evidence="3" id="KW-0238">DNA-binding</keyword>
<dbReference type="PROSITE" id="PS51293">
    <property type="entry name" value="SANT"/>
    <property type="match status" value="1"/>
</dbReference>
<evidence type="ECO:0000259" key="8">
    <source>
        <dbReference type="PROSITE" id="PS51293"/>
    </source>
</evidence>
<dbReference type="InterPro" id="IPR017930">
    <property type="entry name" value="Myb_dom"/>
</dbReference>
<sequence>MACFEQTKAIDDQRPGAAQVGHQNITEDLRNPQNSSDIDMLAEARVPKARKPYMITKQREKWTEDEHKLFLEAMHLHGRAWRRIQEHIGTKTAVQIRSHAQKFFSKVIRESSGDSSNSSGAAAPAIQIPPPRPKRKSVHPYPCNMRSASGNLARELPRLQKPQLQMQQTLCEQVNGSPTSVVTASLIGSENFDSDTSTIDIEERCPTSSIATDEFAVQVPPTDAEEVKGSNTSKEVVCDTSEAPVLKLFGKRVVVNDSHQRPNLCNMQTVTEMELDASAETTTSGTGKFSSHGASEENTWNPWLTNMQQFMCYLPQGAVFFSYNDGSVPYPQLSNPKPVTSDQQHQQQPSEAEYKLTRREASLAESNTTSSSVPETTTQCSDYAESCTKANGDDDTIVPVAGFRKYVSPNSIHQRGFMPYKRCAAESKVQPQAPGEEADGEMTRLCL</sequence>
<reference evidence="11" key="3">
    <citation type="submission" date="2018-08" db="UniProtKB">
        <authorList>
            <consortium name="EnsemblPlants"/>
        </authorList>
    </citation>
    <scope>IDENTIFICATION</scope>
    <source>
        <strain evidence="11">cv. Bd21</strain>
    </source>
</reference>
<dbReference type="PROSITE" id="PS51294">
    <property type="entry name" value="HTH_MYB"/>
    <property type="match status" value="1"/>
</dbReference>
<name>A0A0Q3IDM3_BRADI</name>
<dbReference type="PANTHER" id="PTHR12802:SF171">
    <property type="entry name" value="OS04G0583900 PROTEIN"/>
    <property type="match status" value="1"/>
</dbReference>
<dbReference type="InterPro" id="IPR006447">
    <property type="entry name" value="Myb_dom_plants"/>
</dbReference>
<feature type="compositionally biased region" description="Polar residues" evidence="6">
    <location>
        <begin position="332"/>
        <end position="350"/>
    </location>
</feature>
<proteinExistence type="predicted"/>
<evidence type="ECO:0000259" key="9">
    <source>
        <dbReference type="PROSITE" id="PS51294"/>
    </source>
</evidence>
<evidence type="ECO:0000259" key="7">
    <source>
        <dbReference type="PROSITE" id="PS50090"/>
    </source>
</evidence>
<dbReference type="KEGG" id="bdi:100842816"/>
<dbReference type="PROSITE" id="PS50090">
    <property type="entry name" value="MYB_LIKE"/>
    <property type="match status" value="1"/>
</dbReference>
<keyword evidence="4" id="KW-0804">Transcription</keyword>
<dbReference type="GO" id="GO:0003677">
    <property type="term" value="F:DNA binding"/>
    <property type="evidence" value="ECO:0007669"/>
    <property type="project" value="UniProtKB-KW"/>
</dbReference>
<keyword evidence="2" id="KW-0805">Transcription regulation</keyword>
<evidence type="ECO:0000256" key="2">
    <source>
        <dbReference type="ARBA" id="ARBA00023015"/>
    </source>
</evidence>
<protein>
    <submittedName>
        <fullName evidence="10 11">Uncharacterized protein</fullName>
    </submittedName>
</protein>
<dbReference type="PANTHER" id="PTHR12802">
    <property type="entry name" value="SWI/SNF COMPLEX-RELATED"/>
    <property type="match status" value="1"/>
</dbReference>
<dbReference type="Pfam" id="PF00249">
    <property type="entry name" value="Myb_DNA-binding"/>
    <property type="match status" value="1"/>
</dbReference>
<evidence type="ECO:0000256" key="6">
    <source>
        <dbReference type="SAM" id="MobiDB-lite"/>
    </source>
</evidence>
<evidence type="ECO:0000256" key="1">
    <source>
        <dbReference type="ARBA" id="ARBA00004123"/>
    </source>
</evidence>
<feature type="domain" description="HTH myb-type" evidence="9">
    <location>
        <begin position="54"/>
        <end position="108"/>
    </location>
</feature>
<reference evidence="10" key="2">
    <citation type="submission" date="2017-06" db="EMBL/GenBank/DDBJ databases">
        <title>WGS assembly of Brachypodium distachyon.</title>
        <authorList>
            <consortium name="The International Brachypodium Initiative"/>
            <person name="Lucas S."/>
            <person name="Harmon-Smith M."/>
            <person name="Lail K."/>
            <person name="Tice H."/>
            <person name="Grimwood J."/>
            <person name="Bruce D."/>
            <person name="Barry K."/>
            <person name="Shu S."/>
            <person name="Lindquist E."/>
            <person name="Wang M."/>
            <person name="Pitluck S."/>
            <person name="Vogel J.P."/>
            <person name="Garvin D.F."/>
            <person name="Mockler T.C."/>
            <person name="Schmutz J."/>
            <person name="Rokhsar D."/>
            <person name="Bevan M.W."/>
        </authorList>
    </citation>
    <scope>NUCLEOTIDE SEQUENCE</scope>
    <source>
        <strain evidence="10">Bd21</strain>
    </source>
</reference>
<evidence type="ECO:0000313" key="11">
    <source>
        <dbReference type="EnsemblPlants" id="KQJ84208"/>
    </source>
</evidence>
<accession>A0A0Q3IDM3</accession>
<dbReference type="Gene3D" id="1.10.10.60">
    <property type="entry name" value="Homeodomain-like"/>
    <property type="match status" value="1"/>
</dbReference>
<feature type="region of interest" description="Disordered" evidence="6">
    <location>
        <begin position="108"/>
        <end position="138"/>
    </location>
</feature>
<dbReference type="EMBL" id="CM000884">
    <property type="protein sequence ID" value="KQJ84208.1"/>
    <property type="molecule type" value="Genomic_DNA"/>
</dbReference>
<dbReference type="SMART" id="SM00717">
    <property type="entry name" value="SANT"/>
    <property type="match status" value="1"/>
</dbReference>
<dbReference type="GO" id="GO:0005634">
    <property type="term" value="C:nucleus"/>
    <property type="evidence" value="ECO:0007669"/>
    <property type="project" value="UniProtKB-SubCell"/>
</dbReference>
<comment type="subcellular location">
    <subcellularLocation>
        <location evidence="1">Nucleus</location>
    </subcellularLocation>
</comment>
<feature type="compositionally biased region" description="Low complexity" evidence="6">
    <location>
        <begin position="113"/>
        <end position="126"/>
    </location>
</feature>
<feature type="region of interest" description="Disordered" evidence="6">
    <location>
        <begin position="332"/>
        <end position="351"/>
    </location>
</feature>
<dbReference type="STRING" id="15368.A0A0Q3IDM3"/>
<dbReference type="Proteomes" id="UP000008810">
    <property type="component" value="Chromosome 5"/>
</dbReference>
<keyword evidence="12" id="KW-1185">Reference proteome</keyword>
<dbReference type="NCBIfam" id="TIGR01557">
    <property type="entry name" value="myb_SHAQKYF"/>
    <property type="match status" value="1"/>
</dbReference>
<evidence type="ECO:0000256" key="5">
    <source>
        <dbReference type="ARBA" id="ARBA00023242"/>
    </source>
</evidence>
<dbReference type="ExpressionAtlas" id="A0A0Q3IDM3">
    <property type="expression patterns" value="baseline"/>
</dbReference>
<dbReference type="FunFam" id="1.10.10.60:FF:000023">
    <property type="entry name" value="protein REVEILLE 6 isoform X1"/>
    <property type="match status" value="1"/>
</dbReference>
<dbReference type="OrthoDB" id="118550at2759"/>
<dbReference type="SUPFAM" id="SSF46689">
    <property type="entry name" value="Homeodomain-like"/>
    <property type="match status" value="1"/>
</dbReference>
<keyword evidence="5" id="KW-0539">Nucleus</keyword>
<dbReference type="InterPro" id="IPR017884">
    <property type="entry name" value="SANT_dom"/>
</dbReference>
<evidence type="ECO:0000313" key="12">
    <source>
        <dbReference type="Proteomes" id="UP000008810"/>
    </source>
</evidence>
<dbReference type="GO" id="GO:0010468">
    <property type="term" value="P:regulation of gene expression"/>
    <property type="evidence" value="ECO:0007669"/>
    <property type="project" value="UniProtKB-ARBA"/>
</dbReference>
<dbReference type="Gramene" id="KQJ84208">
    <property type="protein sequence ID" value="KQJ84208"/>
    <property type="gene ID" value="BRADI_5g19380v3"/>
</dbReference>
<evidence type="ECO:0000256" key="3">
    <source>
        <dbReference type="ARBA" id="ARBA00023125"/>
    </source>
</evidence>
<dbReference type="CDD" id="cd00167">
    <property type="entry name" value="SANT"/>
    <property type="match status" value="1"/>
</dbReference>
<dbReference type="EnsemblPlants" id="KQJ84208">
    <property type="protein sequence ID" value="KQJ84208"/>
    <property type="gene ID" value="BRADI_5g19380v3"/>
</dbReference>
<reference evidence="10 11" key="1">
    <citation type="journal article" date="2010" name="Nature">
        <title>Genome sequencing and analysis of the model grass Brachypodium distachyon.</title>
        <authorList>
            <consortium name="International Brachypodium Initiative"/>
        </authorList>
    </citation>
    <scope>NUCLEOTIDE SEQUENCE [LARGE SCALE GENOMIC DNA]</scope>
    <source>
        <strain evidence="10">Bd21</strain>
        <strain evidence="11">cv. Bd21</strain>
    </source>
</reference>
<dbReference type="RefSeq" id="XP_003580392.1">
    <property type="nucleotide sequence ID" value="XM_003580344.4"/>
</dbReference>
<gene>
    <name evidence="11" type="primary">LOC100842816</name>
    <name evidence="10" type="ORF">BRADI_5g19380v3</name>
</gene>
<dbReference type="AlphaFoldDB" id="A0A0Q3IDM3"/>
<feature type="domain" description="SANT" evidence="8">
    <location>
        <begin position="57"/>
        <end position="108"/>
    </location>
</feature>
<dbReference type="InterPro" id="IPR001005">
    <property type="entry name" value="SANT/Myb"/>
</dbReference>
<organism evidence="10">
    <name type="scientific">Brachypodium distachyon</name>
    <name type="common">Purple false brome</name>
    <name type="synonym">Trachynia distachya</name>
    <dbReference type="NCBI Taxonomy" id="15368"/>
    <lineage>
        <taxon>Eukaryota</taxon>
        <taxon>Viridiplantae</taxon>
        <taxon>Streptophyta</taxon>
        <taxon>Embryophyta</taxon>
        <taxon>Tracheophyta</taxon>
        <taxon>Spermatophyta</taxon>
        <taxon>Magnoliopsida</taxon>
        <taxon>Liliopsida</taxon>
        <taxon>Poales</taxon>
        <taxon>Poaceae</taxon>
        <taxon>BOP clade</taxon>
        <taxon>Pooideae</taxon>
        <taxon>Stipodae</taxon>
        <taxon>Brachypodieae</taxon>
        <taxon>Brachypodium</taxon>
    </lineage>
</organism>
<dbReference type="InterPro" id="IPR009057">
    <property type="entry name" value="Homeodomain-like_sf"/>
</dbReference>
<dbReference type="GeneID" id="100842816"/>
<evidence type="ECO:0000313" key="10">
    <source>
        <dbReference type="EMBL" id="KQJ84208.1"/>
    </source>
</evidence>
<feature type="domain" description="Myb-like" evidence="7">
    <location>
        <begin position="54"/>
        <end position="104"/>
    </location>
</feature>